<evidence type="ECO:0000259" key="2">
    <source>
        <dbReference type="PROSITE" id="PS50943"/>
    </source>
</evidence>
<dbReference type="Gene3D" id="1.10.260.40">
    <property type="entry name" value="lambda repressor-like DNA-binding domains"/>
    <property type="match status" value="1"/>
</dbReference>
<accession>A0ABY6CD27</accession>
<feature type="compositionally biased region" description="Basic and acidic residues" evidence="1">
    <location>
        <begin position="74"/>
        <end position="101"/>
    </location>
</feature>
<name>A0ABY6CD27_9HYPH</name>
<proteinExistence type="predicted"/>
<reference evidence="3 4" key="1">
    <citation type="submission" date="2022-09" db="EMBL/GenBank/DDBJ databases">
        <title>Interaction between co-microsymbionts with complementary sets of symbiotic genes in legume-rhizobium systems.</title>
        <authorList>
            <person name="Safronova V."/>
            <person name="Sazanova A."/>
            <person name="Afonin A."/>
            <person name="Chirak E."/>
        </authorList>
    </citation>
    <scope>NUCLEOTIDE SEQUENCE [LARGE SCALE GENOMIC DNA]</scope>
    <source>
        <strain evidence="3 4">A18/4-1</strain>
        <plasmid evidence="3 4">p_unnamed1</plasmid>
    </source>
</reference>
<dbReference type="Proteomes" id="UP001061862">
    <property type="component" value="Plasmid p_unnamed1"/>
</dbReference>
<dbReference type="RefSeq" id="WP_262165627.1">
    <property type="nucleotide sequence ID" value="NZ_CP104964.1"/>
</dbReference>
<dbReference type="PROSITE" id="PS50943">
    <property type="entry name" value="HTH_CROC1"/>
    <property type="match status" value="1"/>
</dbReference>
<dbReference type="Pfam" id="PF13560">
    <property type="entry name" value="HTH_31"/>
    <property type="match status" value="1"/>
</dbReference>
<feature type="region of interest" description="Disordered" evidence="1">
    <location>
        <begin position="68"/>
        <end position="101"/>
    </location>
</feature>
<geneLocation type="plasmid" evidence="3 4">
    <name>p_unnamed1</name>
</geneLocation>
<gene>
    <name evidence="3" type="ORF">N8A98_00435</name>
</gene>
<evidence type="ECO:0000313" key="3">
    <source>
        <dbReference type="EMBL" id="UXN68023.1"/>
    </source>
</evidence>
<evidence type="ECO:0000313" key="4">
    <source>
        <dbReference type="Proteomes" id="UP001061862"/>
    </source>
</evidence>
<dbReference type="SUPFAM" id="SSF47413">
    <property type="entry name" value="lambda repressor-like DNA-binding domains"/>
    <property type="match status" value="1"/>
</dbReference>
<evidence type="ECO:0000256" key="1">
    <source>
        <dbReference type="SAM" id="MobiDB-lite"/>
    </source>
</evidence>
<dbReference type="SMART" id="SM00530">
    <property type="entry name" value="HTH_XRE"/>
    <property type="match status" value="1"/>
</dbReference>
<keyword evidence="3" id="KW-0614">Plasmid</keyword>
<dbReference type="CDD" id="cd00093">
    <property type="entry name" value="HTH_XRE"/>
    <property type="match status" value="1"/>
</dbReference>
<dbReference type="InterPro" id="IPR010982">
    <property type="entry name" value="Lambda_DNA-bd_dom_sf"/>
</dbReference>
<feature type="domain" description="HTH cro/C1-type" evidence="2">
    <location>
        <begin position="13"/>
        <end position="67"/>
    </location>
</feature>
<protein>
    <submittedName>
        <fullName evidence="3">Helix-turn-helix transcriptional regulator</fullName>
    </submittedName>
</protein>
<sequence>MKIRTARDIGIMIKEARTRRGLSQAALARKINTTQTWVSWIENGKSSAEIGNVLLALTTLGVEMDFQIPTAPRSADHDDGHHHDADDRHADDQDDDIPYKL</sequence>
<dbReference type="InterPro" id="IPR001387">
    <property type="entry name" value="Cro/C1-type_HTH"/>
</dbReference>
<dbReference type="EMBL" id="CP104964">
    <property type="protein sequence ID" value="UXN68023.1"/>
    <property type="molecule type" value="Genomic_DNA"/>
</dbReference>
<keyword evidence="4" id="KW-1185">Reference proteome</keyword>
<organism evidence="3 4">
    <name type="scientific">Devosia neptuniae</name>
    <dbReference type="NCBI Taxonomy" id="191302"/>
    <lineage>
        <taxon>Bacteria</taxon>
        <taxon>Pseudomonadati</taxon>
        <taxon>Pseudomonadota</taxon>
        <taxon>Alphaproteobacteria</taxon>
        <taxon>Hyphomicrobiales</taxon>
        <taxon>Devosiaceae</taxon>
        <taxon>Devosia</taxon>
    </lineage>
</organism>